<gene>
    <name evidence="1" type="ORF">BA062_13360</name>
</gene>
<dbReference type="GO" id="GO:0003824">
    <property type="term" value="F:catalytic activity"/>
    <property type="evidence" value="ECO:0007669"/>
    <property type="project" value="InterPro"/>
</dbReference>
<dbReference type="SUPFAM" id="SSF89796">
    <property type="entry name" value="CoA-transferase family III (CaiB/BaiF)"/>
    <property type="match status" value="1"/>
</dbReference>
<accession>A0A318MC01</accession>
<dbReference type="InterPro" id="IPR003673">
    <property type="entry name" value="CoA-Trfase_fam_III"/>
</dbReference>
<dbReference type="AlphaFoldDB" id="A0A318MC01"/>
<reference evidence="1 2" key="1">
    <citation type="submission" date="2016-07" db="EMBL/GenBank/DDBJ databases">
        <title>Draft genome sequence of Prauserella sp. YIM 121212, isolated from alkaline soil.</title>
        <authorList>
            <person name="Ruckert C."/>
            <person name="Albersmeier A."/>
            <person name="Jiang C.-L."/>
            <person name="Jiang Y."/>
            <person name="Kalinowski J."/>
            <person name="Schneider O."/>
            <person name="Winkler A."/>
            <person name="Zotchev S.B."/>
        </authorList>
    </citation>
    <scope>NUCLEOTIDE SEQUENCE [LARGE SCALE GENOMIC DNA]</scope>
    <source>
        <strain evidence="1 2">YIM 121212</strain>
    </source>
</reference>
<sequence>MIACLPAAQHARLRGTSSANPPTAPSAAAQVGVLTPKSRVGVPIVDMVTGTLSFSGILLALQERQRSGRGQRVDGYRGVGVPVKLGFGEDHLAAPRDRPPAVALSAADSQGVAGTAVVPAAWS</sequence>
<proteinExistence type="predicted"/>
<protein>
    <submittedName>
        <fullName evidence="1">Uncharacterized protein</fullName>
    </submittedName>
</protein>
<dbReference type="Pfam" id="PF02515">
    <property type="entry name" value="CoA_transf_3"/>
    <property type="match status" value="1"/>
</dbReference>
<name>A0A318MC01_9PSEU</name>
<dbReference type="Gene3D" id="3.40.50.10540">
    <property type="entry name" value="Crotonobetainyl-coa:carnitine coa-transferase, domain 1"/>
    <property type="match status" value="1"/>
</dbReference>
<dbReference type="InterPro" id="IPR023606">
    <property type="entry name" value="CoA-Trfase_III_dom_1_sf"/>
</dbReference>
<dbReference type="EMBL" id="MASU01000005">
    <property type="protein sequence ID" value="PXY36389.1"/>
    <property type="molecule type" value="Genomic_DNA"/>
</dbReference>
<dbReference type="RefSeq" id="WP_281271638.1">
    <property type="nucleotide sequence ID" value="NZ_MASU01000005.1"/>
</dbReference>
<evidence type="ECO:0000313" key="2">
    <source>
        <dbReference type="Proteomes" id="UP000247892"/>
    </source>
</evidence>
<organism evidence="1 2">
    <name type="scientific">Prauserella flavalba</name>
    <dbReference type="NCBI Taxonomy" id="1477506"/>
    <lineage>
        <taxon>Bacteria</taxon>
        <taxon>Bacillati</taxon>
        <taxon>Actinomycetota</taxon>
        <taxon>Actinomycetes</taxon>
        <taxon>Pseudonocardiales</taxon>
        <taxon>Pseudonocardiaceae</taxon>
        <taxon>Prauserella</taxon>
    </lineage>
</organism>
<evidence type="ECO:0000313" key="1">
    <source>
        <dbReference type="EMBL" id="PXY36389.1"/>
    </source>
</evidence>
<keyword evidence="2" id="KW-1185">Reference proteome</keyword>
<dbReference type="Proteomes" id="UP000247892">
    <property type="component" value="Unassembled WGS sequence"/>
</dbReference>
<comment type="caution">
    <text evidence="1">The sequence shown here is derived from an EMBL/GenBank/DDBJ whole genome shotgun (WGS) entry which is preliminary data.</text>
</comment>